<gene>
    <name evidence="7" type="primary">fabD</name>
    <name evidence="7" type="ORF">CEN44_02010</name>
</gene>
<evidence type="ECO:0000256" key="1">
    <source>
        <dbReference type="ARBA" id="ARBA00022679"/>
    </source>
</evidence>
<dbReference type="InterPro" id="IPR004410">
    <property type="entry name" value="Malonyl_CoA-ACP_transAc_FabD"/>
</dbReference>
<comment type="similarity">
    <text evidence="4">Belongs to the fabD family.</text>
</comment>
<feature type="active site" evidence="5">
    <location>
        <position position="97"/>
    </location>
</feature>
<dbReference type="NCBIfam" id="TIGR00128">
    <property type="entry name" value="fabD"/>
    <property type="match status" value="1"/>
</dbReference>
<dbReference type="InterPro" id="IPR016035">
    <property type="entry name" value="Acyl_Trfase/lysoPLipase"/>
</dbReference>
<keyword evidence="1 4" id="KW-0808">Transferase</keyword>
<comment type="caution">
    <text evidence="7">The sequence shown here is derived from an EMBL/GenBank/DDBJ whole genome shotgun (WGS) entry which is preliminary data.</text>
</comment>
<dbReference type="SMART" id="SM00827">
    <property type="entry name" value="PKS_AT"/>
    <property type="match status" value="1"/>
</dbReference>
<evidence type="ECO:0000259" key="6">
    <source>
        <dbReference type="SMART" id="SM00827"/>
    </source>
</evidence>
<accession>A0A2N6K8I2</accession>
<evidence type="ECO:0000256" key="2">
    <source>
        <dbReference type="ARBA" id="ARBA00023315"/>
    </source>
</evidence>
<evidence type="ECO:0000256" key="5">
    <source>
        <dbReference type="PIRSR" id="PIRSR000446-1"/>
    </source>
</evidence>
<evidence type="ECO:0000313" key="8">
    <source>
        <dbReference type="Proteomes" id="UP000235036"/>
    </source>
</evidence>
<keyword evidence="2 4" id="KW-0012">Acyltransferase</keyword>
<keyword evidence="8" id="KW-1185">Reference proteome</keyword>
<dbReference type="Proteomes" id="UP000235036">
    <property type="component" value="Unassembled WGS sequence"/>
</dbReference>
<dbReference type="Pfam" id="PF00698">
    <property type="entry name" value="Acyl_transf_1"/>
    <property type="match status" value="1"/>
</dbReference>
<dbReference type="InterPro" id="IPR016036">
    <property type="entry name" value="Malonyl_transacylase_ACP-bd"/>
</dbReference>
<dbReference type="InterPro" id="IPR050858">
    <property type="entry name" value="Mal-CoA-ACP_Trans/PKS_FabD"/>
</dbReference>
<dbReference type="InterPro" id="IPR014043">
    <property type="entry name" value="Acyl_transferase_dom"/>
</dbReference>
<name>A0A2N6K8I2_FISMU</name>
<dbReference type="InterPro" id="IPR024925">
    <property type="entry name" value="Malonyl_CoA-ACP_transAc"/>
</dbReference>
<dbReference type="AlphaFoldDB" id="A0A2N6K8I2"/>
<dbReference type="Gene3D" id="3.30.70.250">
    <property type="entry name" value="Malonyl-CoA ACP transacylase, ACP-binding"/>
    <property type="match status" value="1"/>
</dbReference>
<organism evidence="7 8">
    <name type="scientific">Fischerella muscicola CCMEE 5323</name>
    <dbReference type="NCBI Taxonomy" id="2019572"/>
    <lineage>
        <taxon>Bacteria</taxon>
        <taxon>Bacillati</taxon>
        <taxon>Cyanobacteriota</taxon>
        <taxon>Cyanophyceae</taxon>
        <taxon>Nostocales</taxon>
        <taxon>Hapalosiphonaceae</taxon>
        <taxon>Fischerella</taxon>
    </lineage>
</organism>
<dbReference type="PANTHER" id="PTHR42681">
    <property type="entry name" value="MALONYL-COA-ACYL CARRIER PROTEIN TRANSACYLASE, MITOCHONDRIAL"/>
    <property type="match status" value="1"/>
</dbReference>
<reference evidence="7 8" key="1">
    <citation type="submission" date="2017-08" db="EMBL/GenBank/DDBJ databases">
        <title>Genomes of Fischerella (Mastigocladus) sp. strains.</title>
        <authorList>
            <person name="Miller S.R."/>
        </authorList>
    </citation>
    <scope>NUCLEOTIDE SEQUENCE [LARGE SCALE GENOMIC DNA]</scope>
    <source>
        <strain evidence="7 8">CCMEE 5323</strain>
    </source>
</reference>
<feature type="active site" evidence="5">
    <location>
        <position position="203"/>
    </location>
</feature>
<dbReference type="PIRSF" id="PIRSF000446">
    <property type="entry name" value="Mct"/>
    <property type="match status" value="1"/>
</dbReference>
<evidence type="ECO:0000313" key="7">
    <source>
        <dbReference type="EMBL" id="PLZ93879.1"/>
    </source>
</evidence>
<dbReference type="SUPFAM" id="SSF55048">
    <property type="entry name" value="Probable ACP-binding domain of malonyl-CoA ACP transacylase"/>
    <property type="match status" value="1"/>
</dbReference>
<comment type="catalytic activity">
    <reaction evidence="3 4">
        <text>holo-[ACP] + malonyl-CoA = malonyl-[ACP] + CoA</text>
        <dbReference type="Rhea" id="RHEA:41792"/>
        <dbReference type="Rhea" id="RHEA-COMP:9623"/>
        <dbReference type="Rhea" id="RHEA-COMP:9685"/>
        <dbReference type="ChEBI" id="CHEBI:57287"/>
        <dbReference type="ChEBI" id="CHEBI:57384"/>
        <dbReference type="ChEBI" id="CHEBI:64479"/>
        <dbReference type="ChEBI" id="CHEBI:78449"/>
        <dbReference type="EC" id="2.3.1.39"/>
    </reaction>
</comment>
<dbReference type="Gene3D" id="3.40.366.10">
    <property type="entry name" value="Malonyl-Coenzyme A Acyl Carrier Protein, domain 2"/>
    <property type="match status" value="1"/>
</dbReference>
<evidence type="ECO:0000256" key="3">
    <source>
        <dbReference type="ARBA" id="ARBA00048462"/>
    </source>
</evidence>
<dbReference type="PANTHER" id="PTHR42681:SF1">
    <property type="entry name" value="MALONYL-COA-ACYL CARRIER PROTEIN TRANSACYLASE, MITOCHONDRIAL"/>
    <property type="match status" value="1"/>
</dbReference>
<sequence>MKQIKQARYALVFPGQGSQYVGMGREIAQEFPLAEEIFKVAEQITDLTIQDLCFFGSEDDLTTTSITQPCLLTTSIALHTVFQIHFPVNPDFICGHSAGEYAALIAAGVLSFSDAMRLIQLRSSLMSKMQKGGMVALKGVTLQEVERLCAKAVQSDGVLVPANLNSPEQIVISGDDNSVEAAILCAFENNIKAIPLPVSGAFHSPLMQEAAQEFADEIRNVQFRNATIPVISNVTAQPVINGYEWANLLKQQMTSAVLWEASIRYIHQQGIEIFVEIGPGQVLSKLISKIVPSALILNVEDINSLQTTVDQMKEVFGAKSI</sequence>
<dbReference type="RefSeq" id="WP_016869939.1">
    <property type="nucleotide sequence ID" value="NZ_CAWNVR010000542.1"/>
</dbReference>
<dbReference type="EMBL" id="NRQW01000047">
    <property type="protein sequence ID" value="PLZ93879.1"/>
    <property type="molecule type" value="Genomic_DNA"/>
</dbReference>
<proteinExistence type="inferred from homology"/>
<dbReference type="EC" id="2.3.1.39" evidence="4"/>
<dbReference type="SUPFAM" id="SSF52151">
    <property type="entry name" value="FabD/lysophospholipase-like"/>
    <property type="match status" value="1"/>
</dbReference>
<dbReference type="InterPro" id="IPR001227">
    <property type="entry name" value="Ac_transferase_dom_sf"/>
</dbReference>
<dbReference type="GO" id="GO:0005829">
    <property type="term" value="C:cytosol"/>
    <property type="evidence" value="ECO:0007669"/>
    <property type="project" value="TreeGrafter"/>
</dbReference>
<dbReference type="GO" id="GO:0004314">
    <property type="term" value="F:[acyl-carrier-protein] S-malonyltransferase activity"/>
    <property type="evidence" value="ECO:0007669"/>
    <property type="project" value="UniProtKB-EC"/>
</dbReference>
<dbReference type="GO" id="GO:0006633">
    <property type="term" value="P:fatty acid biosynthetic process"/>
    <property type="evidence" value="ECO:0007669"/>
    <property type="project" value="TreeGrafter"/>
</dbReference>
<evidence type="ECO:0000256" key="4">
    <source>
        <dbReference type="PIRNR" id="PIRNR000446"/>
    </source>
</evidence>
<protein>
    <recommendedName>
        <fullName evidence="4">Malonyl CoA-acyl carrier protein transacylase</fullName>
        <ecNumber evidence="4">2.3.1.39</ecNumber>
    </recommendedName>
</protein>
<feature type="domain" description="Malonyl-CoA:ACP transacylase (MAT)" evidence="6">
    <location>
        <begin position="12"/>
        <end position="312"/>
    </location>
</feature>